<sequence length="158" mass="16986">MVKECCLVDMTYIARFYKCNVCKVFSFGIYISLVDGQWGSWTTTSCSVTCGNGIKHRNRTCNNPSPSDGGKLCQGVDNESLVCKLGDCSVDGHWGPWSSVTCSVTCGKGLGIRKRRCDNPPSSGDGNGCFGCDIEKKLCSLEKCHKSCNNAGKNSKSG</sequence>
<dbReference type="FunFam" id="2.20.100.10:FF:000001">
    <property type="entry name" value="semaphorin-5A isoform X1"/>
    <property type="match status" value="2"/>
</dbReference>
<keyword evidence="1" id="KW-0677">Repeat</keyword>
<evidence type="ECO:0000313" key="3">
    <source>
        <dbReference type="EMBL" id="VDI52204.1"/>
    </source>
</evidence>
<comment type="caution">
    <text evidence="3">The sequence shown here is derived from an EMBL/GenBank/DDBJ whole genome shotgun (WGS) entry which is preliminary data.</text>
</comment>
<reference evidence="3" key="1">
    <citation type="submission" date="2018-11" db="EMBL/GenBank/DDBJ databases">
        <authorList>
            <person name="Alioto T."/>
            <person name="Alioto T."/>
        </authorList>
    </citation>
    <scope>NUCLEOTIDE SEQUENCE</scope>
</reference>
<dbReference type="InterPro" id="IPR036383">
    <property type="entry name" value="TSP1_rpt_sf"/>
</dbReference>
<dbReference type="PROSITE" id="PS50092">
    <property type="entry name" value="TSP1"/>
    <property type="match status" value="2"/>
</dbReference>
<dbReference type="AlphaFoldDB" id="A0A8B6FLX1"/>
<name>A0A8B6FLX1_MYTGA</name>
<accession>A0A8B6FLX1</accession>
<protein>
    <recommendedName>
        <fullName evidence="5">Hemicentin-1</fullName>
    </recommendedName>
</protein>
<evidence type="ECO:0000256" key="2">
    <source>
        <dbReference type="ARBA" id="ARBA00023157"/>
    </source>
</evidence>
<dbReference type="PANTHER" id="PTHR22906:SF21">
    <property type="entry name" value="SEMA DOMAIN-CONTAINING PROTEIN"/>
    <property type="match status" value="1"/>
</dbReference>
<keyword evidence="2" id="KW-1015">Disulfide bond</keyword>
<dbReference type="OrthoDB" id="446173at2759"/>
<proteinExistence type="predicted"/>
<evidence type="ECO:0000313" key="4">
    <source>
        <dbReference type="Proteomes" id="UP000596742"/>
    </source>
</evidence>
<dbReference type="InterPro" id="IPR000884">
    <property type="entry name" value="TSP1_rpt"/>
</dbReference>
<dbReference type="Proteomes" id="UP000596742">
    <property type="component" value="Unassembled WGS sequence"/>
</dbReference>
<dbReference type="SUPFAM" id="SSF82895">
    <property type="entry name" value="TSP-1 type 1 repeat"/>
    <property type="match status" value="2"/>
</dbReference>
<dbReference type="Gene3D" id="2.20.100.10">
    <property type="entry name" value="Thrombospondin type-1 (TSP1) repeat"/>
    <property type="match status" value="2"/>
</dbReference>
<evidence type="ECO:0000256" key="1">
    <source>
        <dbReference type="ARBA" id="ARBA00022737"/>
    </source>
</evidence>
<dbReference type="InterPro" id="IPR052065">
    <property type="entry name" value="Compl_asym_regulator"/>
</dbReference>
<dbReference type="EMBL" id="UYJE01007160">
    <property type="protein sequence ID" value="VDI52204.1"/>
    <property type="molecule type" value="Genomic_DNA"/>
</dbReference>
<evidence type="ECO:0008006" key="5">
    <source>
        <dbReference type="Google" id="ProtNLM"/>
    </source>
</evidence>
<dbReference type="SMART" id="SM00209">
    <property type="entry name" value="TSP1"/>
    <property type="match status" value="2"/>
</dbReference>
<dbReference type="PANTHER" id="PTHR22906">
    <property type="entry name" value="PROPERDIN"/>
    <property type="match status" value="1"/>
</dbReference>
<dbReference type="Pfam" id="PF00090">
    <property type="entry name" value="TSP_1"/>
    <property type="match status" value="2"/>
</dbReference>
<gene>
    <name evidence="3" type="ORF">MGAL_10B000343</name>
</gene>
<keyword evidence="4" id="KW-1185">Reference proteome</keyword>
<organism evidence="3 4">
    <name type="scientific">Mytilus galloprovincialis</name>
    <name type="common">Mediterranean mussel</name>
    <dbReference type="NCBI Taxonomy" id="29158"/>
    <lineage>
        <taxon>Eukaryota</taxon>
        <taxon>Metazoa</taxon>
        <taxon>Spiralia</taxon>
        <taxon>Lophotrochozoa</taxon>
        <taxon>Mollusca</taxon>
        <taxon>Bivalvia</taxon>
        <taxon>Autobranchia</taxon>
        <taxon>Pteriomorphia</taxon>
        <taxon>Mytilida</taxon>
        <taxon>Mytiloidea</taxon>
        <taxon>Mytilidae</taxon>
        <taxon>Mytilinae</taxon>
        <taxon>Mytilus</taxon>
    </lineage>
</organism>